<dbReference type="Proteomes" id="UP001500908">
    <property type="component" value="Unassembled WGS sequence"/>
</dbReference>
<gene>
    <name evidence="2" type="ORF">GCM10022402_43150</name>
</gene>
<evidence type="ECO:0000313" key="3">
    <source>
        <dbReference type="Proteomes" id="UP001500908"/>
    </source>
</evidence>
<proteinExistence type="predicted"/>
<protein>
    <submittedName>
        <fullName evidence="2">GNAT family N-acetyltransferase</fullName>
    </submittedName>
</protein>
<dbReference type="InterPro" id="IPR051531">
    <property type="entry name" value="N-acetyltransferase"/>
</dbReference>
<dbReference type="PROSITE" id="PS51186">
    <property type="entry name" value="GNAT"/>
    <property type="match status" value="1"/>
</dbReference>
<name>A0ABP7GF72_9ACTN</name>
<organism evidence="2 3">
    <name type="scientific">Salinactinospora qingdaonensis</name>
    <dbReference type="NCBI Taxonomy" id="702744"/>
    <lineage>
        <taxon>Bacteria</taxon>
        <taxon>Bacillati</taxon>
        <taxon>Actinomycetota</taxon>
        <taxon>Actinomycetes</taxon>
        <taxon>Streptosporangiales</taxon>
        <taxon>Nocardiopsidaceae</taxon>
        <taxon>Salinactinospora</taxon>
    </lineage>
</organism>
<dbReference type="RefSeq" id="WP_344975565.1">
    <property type="nucleotide sequence ID" value="NZ_BAABDD010000031.1"/>
</dbReference>
<sequence>MTQGPVIDTPRLLMRRWCSADRKPFAAMNADPVVMEYFPATQTRAASDAAIDRFERGFERDGFGLWALQRRDTGAFIGFTGLKRVEFTAAFTPAVEVGWRLYSQAWGQGYASEAARAAVRFGFTSAGLDEIVSLTAVTNERSRRVMRRLGMTHDPADDFRHPSIEPDHPLAPHVLYRLSRSRWRESLVASPPAAP</sequence>
<dbReference type="PANTHER" id="PTHR43792:SF1">
    <property type="entry name" value="N-ACETYLTRANSFERASE DOMAIN-CONTAINING PROTEIN"/>
    <property type="match status" value="1"/>
</dbReference>
<dbReference type="Gene3D" id="3.40.630.30">
    <property type="match status" value="1"/>
</dbReference>
<dbReference type="InterPro" id="IPR000182">
    <property type="entry name" value="GNAT_dom"/>
</dbReference>
<reference evidence="3" key="1">
    <citation type="journal article" date="2019" name="Int. J. Syst. Evol. Microbiol.">
        <title>The Global Catalogue of Microorganisms (GCM) 10K type strain sequencing project: providing services to taxonomists for standard genome sequencing and annotation.</title>
        <authorList>
            <consortium name="The Broad Institute Genomics Platform"/>
            <consortium name="The Broad Institute Genome Sequencing Center for Infectious Disease"/>
            <person name="Wu L."/>
            <person name="Ma J."/>
        </authorList>
    </citation>
    <scope>NUCLEOTIDE SEQUENCE [LARGE SCALE GENOMIC DNA]</scope>
    <source>
        <strain evidence="3">JCM 17137</strain>
    </source>
</reference>
<feature type="domain" description="N-acetyltransferase" evidence="1">
    <location>
        <begin position="25"/>
        <end position="181"/>
    </location>
</feature>
<dbReference type="SUPFAM" id="SSF55729">
    <property type="entry name" value="Acyl-CoA N-acyltransferases (Nat)"/>
    <property type="match status" value="1"/>
</dbReference>
<accession>A0ABP7GF72</accession>
<comment type="caution">
    <text evidence="2">The sequence shown here is derived from an EMBL/GenBank/DDBJ whole genome shotgun (WGS) entry which is preliminary data.</text>
</comment>
<dbReference type="Pfam" id="PF13302">
    <property type="entry name" value="Acetyltransf_3"/>
    <property type="match status" value="1"/>
</dbReference>
<evidence type="ECO:0000259" key="1">
    <source>
        <dbReference type="PROSITE" id="PS51186"/>
    </source>
</evidence>
<dbReference type="PANTHER" id="PTHR43792">
    <property type="entry name" value="GNAT FAMILY, PUTATIVE (AFU_ORTHOLOGUE AFUA_3G00765)-RELATED-RELATED"/>
    <property type="match status" value="1"/>
</dbReference>
<dbReference type="EMBL" id="BAABDD010000031">
    <property type="protein sequence ID" value="GAA3760664.1"/>
    <property type="molecule type" value="Genomic_DNA"/>
</dbReference>
<keyword evidence="3" id="KW-1185">Reference proteome</keyword>
<evidence type="ECO:0000313" key="2">
    <source>
        <dbReference type="EMBL" id="GAA3760664.1"/>
    </source>
</evidence>
<dbReference type="InterPro" id="IPR016181">
    <property type="entry name" value="Acyl_CoA_acyltransferase"/>
</dbReference>